<dbReference type="EMBL" id="CP093347">
    <property type="protein sequence ID" value="WOH02906.1"/>
    <property type="molecule type" value="Genomic_DNA"/>
</dbReference>
<dbReference type="AlphaFoldDB" id="A0AAF0X6W1"/>
<evidence type="ECO:0008006" key="9">
    <source>
        <dbReference type="Google" id="ProtNLM"/>
    </source>
</evidence>
<keyword evidence="4" id="KW-0611">Plant defense</keyword>
<evidence type="ECO:0000256" key="3">
    <source>
        <dbReference type="ARBA" id="ARBA00022577"/>
    </source>
</evidence>
<dbReference type="InterPro" id="IPR010851">
    <property type="entry name" value="DEFL"/>
</dbReference>
<evidence type="ECO:0000256" key="2">
    <source>
        <dbReference type="ARBA" id="ARBA00022529"/>
    </source>
</evidence>
<name>A0AAF0X6W1_DAUCS</name>
<evidence type="ECO:0000313" key="7">
    <source>
        <dbReference type="EMBL" id="WOH02906.1"/>
    </source>
</evidence>
<comment type="similarity">
    <text evidence="1">Belongs to the DEFL family.</text>
</comment>
<gene>
    <name evidence="7" type="ORF">DCAR_0522296</name>
</gene>
<evidence type="ECO:0000256" key="5">
    <source>
        <dbReference type="ARBA" id="ARBA00023157"/>
    </source>
</evidence>
<accession>A0AAF0X6W1</accession>
<protein>
    <recommendedName>
        <fullName evidence="9">Knottin scorpion toxin-like domain-containing protein</fullName>
    </recommendedName>
</protein>
<evidence type="ECO:0000313" key="8">
    <source>
        <dbReference type="Proteomes" id="UP000077755"/>
    </source>
</evidence>
<sequence>MDKFLYFYLILALLTFSGTMSNVDAGTCLITMDPNGCDLAKCRQMCLTKYNGHGMCIAKSGGQSYICNCVYPCESELN</sequence>
<dbReference type="Proteomes" id="UP000077755">
    <property type="component" value="Chromosome 5"/>
</dbReference>
<feature type="signal peptide" evidence="6">
    <location>
        <begin position="1"/>
        <end position="25"/>
    </location>
</feature>
<evidence type="ECO:0000256" key="6">
    <source>
        <dbReference type="SAM" id="SignalP"/>
    </source>
</evidence>
<feature type="chain" id="PRO_5041958046" description="Knottin scorpion toxin-like domain-containing protein" evidence="6">
    <location>
        <begin position="26"/>
        <end position="78"/>
    </location>
</feature>
<keyword evidence="5" id="KW-1015">Disulfide bond</keyword>
<keyword evidence="2" id="KW-0929">Antimicrobial</keyword>
<keyword evidence="8" id="KW-1185">Reference proteome</keyword>
<keyword evidence="3" id="KW-0295">Fungicide</keyword>
<reference evidence="7" key="2">
    <citation type="submission" date="2022-03" db="EMBL/GenBank/DDBJ databases">
        <title>Draft title - Genomic analysis of global carrot germplasm unveils the trajectory of domestication and the origin of high carotenoid orange carrot.</title>
        <authorList>
            <person name="Iorizzo M."/>
            <person name="Ellison S."/>
            <person name="Senalik D."/>
            <person name="Macko-Podgorni A."/>
            <person name="Grzebelus D."/>
            <person name="Bostan H."/>
            <person name="Rolling W."/>
            <person name="Curaba J."/>
            <person name="Simon P."/>
        </authorList>
    </citation>
    <scope>NUCLEOTIDE SEQUENCE</scope>
    <source>
        <tissue evidence="7">Leaf</tissue>
    </source>
</reference>
<dbReference type="Pfam" id="PF07333">
    <property type="entry name" value="SLR1-BP"/>
    <property type="match status" value="1"/>
</dbReference>
<dbReference type="GO" id="GO:0031640">
    <property type="term" value="P:killing of cells of another organism"/>
    <property type="evidence" value="ECO:0007669"/>
    <property type="project" value="UniProtKB-KW"/>
</dbReference>
<evidence type="ECO:0000256" key="1">
    <source>
        <dbReference type="ARBA" id="ARBA00006722"/>
    </source>
</evidence>
<dbReference type="PANTHER" id="PTHR33830:SF3">
    <property type="entry name" value="DEFENSIN-LIKE PROTEIN 127-RELATED"/>
    <property type="match status" value="1"/>
</dbReference>
<keyword evidence="6" id="KW-0732">Signal</keyword>
<dbReference type="GO" id="GO:0050832">
    <property type="term" value="P:defense response to fungus"/>
    <property type="evidence" value="ECO:0007669"/>
    <property type="project" value="UniProtKB-KW"/>
</dbReference>
<evidence type="ECO:0000256" key="4">
    <source>
        <dbReference type="ARBA" id="ARBA00022821"/>
    </source>
</evidence>
<proteinExistence type="inferred from homology"/>
<dbReference type="PANTHER" id="PTHR33830">
    <property type="entry name" value="DEFENSIN-LIKE PROTEIN 184-RELATED"/>
    <property type="match status" value="1"/>
</dbReference>
<organism evidence="7 8">
    <name type="scientific">Daucus carota subsp. sativus</name>
    <name type="common">Carrot</name>
    <dbReference type="NCBI Taxonomy" id="79200"/>
    <lineage>
        <taxon>Eukaryota</taxon>
        <taxon>Viridiplantae</taxon>
        <taxon>Streptophyta</taxon>
        <taxon>Embryophyta</taxon>
        <taxon>Tracheophyta</taxon>
        <taxon>Spermatophyta</taxon>
        <taxon>Magnoliopsida</taxon>
        <taxon>eudicotyledons</taxon>
        <taxon>Gunneridae</taxon>
        <taxon>Pentapetalae</taxon>
        <taxon>asterids</taxon>
        <taxon>campanulids</taxon>
        <taxon>Apiales</taxon>
        <taxon>Apiaceae</taxon>
        <taxon>Apioideae</taxon>
        <taxon>Scandiceae</taxon>
        <taxon>Daucinae</taxon>
        <taxon>Daucus</taxon>
        <taxon>Daucus sect. Daucus</taxon>
    </lineage>
</organism>
<reference evidence="7" key="1">
    <citation type="journal article" date="2016" name="Nat. Genet.">
        <title>A high-quality carrot genome assembly provides new insights into carotenoid accumulation and asterid genome evolution.</title>
        <authorList>
            <person name="Iorizzo M."/>
            <person name="Ellison S."/>
            <person name="Senalik D."/>
            <person name="Zeng P."/>
            <person name="Satapoomin P."/>
            <person name="Huang J."/>
            <person name="Bowman M."/>
            <person name="Iovene M."/>
            <person name="Sanseverino W."/>
            <person name="Cavagnaro P."/>
            <person name="Yildiz M."/>
            <person name="Macko-Podgorni A."/>
            <person name="Moranska E."/>
            <person name="Grzebelus E."/>
            <person name="Grzebelus D."/>
            <person name="Ashrafi H."/>
            <person name="Zheng Z."/>
            <person name="Cheng S."/>
            <person name="Spooner D."/>
            <person name="Van Deynze A."/>
            <person name="Simon P."/>
        </authorList>
    </citation>
    <scope>NUCLEOTIDE SEQUENCE</scope>
    <source>
        <tissue evidence="7">Leaf</tissue>
    </source>
</reference>